<comment type="caution">
    <text evidence="1">The sequence shown here is derived from an EMBL/GenBank/DDBJ whole genome shotgun (WGS) entry which is preliminary data.</text>
</comment>
<accession>A0ABN1T551</accession>
<evidence type="ECO:0000313" key="2">
    <source>
        <dbReference type="Proteomes" id="UP001501072"/>
    </source>
</evidence>
<reference evidence="1 2" key="1">
    <citation type="journal article" date="2019" name="Int. J. Syst. Evol. Microbiol.">
        <title>The Global Catalogue of Microorganisms (GCM) 10K type strain sequencing project: providing services to taxonomists for standard genome sequencing and annotation.</title>
        <authorList>
            <consortium name="The Broad Institute Genomics Platform"/>
            <consortium name="The Broad Institute Genome Sequencing Center for Infectious Disease"/>
            <person name="Wu L."/>
            <person name="Ma J."/>
        </authorList>
    </citation>
    <scope>NUCLEOTIDE SEQUENCE [LARGE SCALE GENOMIC DNA]</scope>
    <source>
        <strain evidence="1 2">JCM 11269</strain>
    </source>
</reference>
<dbReference type="Proteomes" id="UP001501072">
    <property type="component" value="Unassembled WGS sequence"/>
</dbReference>
<proteinExistence type="predicted"/>
<dbReference type="EMBL" id="BAAAHU010000063">
    <property type="protein sequence ID" value="GAA1015324.1"/>
    <property type="molecule type" value="Genomic_DNA"/>
</dbReference>
<evidence type="ECO:0000313" key="1">
    <source>
        <dbReference type="EMBL" id="GAA1015324.1"/>
    </source>
</evidence>
<gene>
    <name evidence="1" type="ORF">GCM10009564_47430</name>
</gene>
<protein>
    <submittedName>
        <fullName evidence="1">Uncharacterized protein</fullName>
    </submittedName>
</protein>
<keyword evidence="2" id="KW-1185">Reference proteome</keyword>
<name>A0ABN1T551_9ACTN</name>
<organism evidence="1 2">
    <name type="scientific">Streptomyces thermogriseus</name>
    <dbReference type="NCBI Taxonomy" id="75292"/>
    <lineage>
        <taxon>Bacteria</taxon>
        <taxon>Bacillati</taxon>
        <taxon>Actinomycetota</taxon>
        <taxon>Actinomycetes</taxon>
        <taxon>Kitasatosporales</taxon>
        <taxon>Streptomycetaceae</taxon>
        <taxon>Streptomyces</taxon>
    </lineage>
</organism>
<sequence length="140" mass="15199">MRLAALGRVQEERAGAVRMADALLRTSGRPWCPDMFSVLLPSVTADSDDMSVVRLFSCGCAGGLQLWLCSVCSVVPSVQLWLCSVCSVVPSVQLWLCRRRRVPAAAPRWLLHRPGSRLPSGRKHGPCTPTVTLVANTSKV</sequence>